<evidence type="ECO:0000256" key="12">
    <source>
        <dbReference type="ARBA" id="ARBA00061423"/>
    </source>
</evidence>
<keyword evidence="19" id="KW-0224">Dipeptidase</keyword>
<evidence type="ECO:0000256" key="10">
    <source>
        <dbReference type="ARBA" id="ARBA00038976"/>
    </source>
</evidence>
<comment type="cofactor">
    <cofactor evidence="2">
        <name>Zn(2+)</name>
        <dbReference type="ChEBI" id="CHEBI:29105"/>
    </cofactor>
</comment>
<evidence type="ECO:0000256" key="13">
    <source>
        <dbReference type="ARBA" id="ARBA00071271"/>
    </source>
</evidence>
<dbReference type="PRINTS" id="PR00934">
    <property type="entry name" value="XHISDIPTASE"/>
</dbReference>
<organism evidence="19 20">
    <name type="scientific">Candidatus Lachnoclostridium stercoripullorum</name>
    <dbReference type="NCBI Taxonomy" id="2838635"/>
    <lineage>
        <taxon>Bacteria</taxon>
        <taxon>Bacillati</taxon>
        <taxon>Bacillota</taxon>
        <taxon>Clostridia</taxon>
        <taxon>Lachnospirales</taxon>
        <taxon>Lachnospiraceae</taxon>
    </lineage>
</organism>
<dbReference type="SUPFAM" id="SSF53187">
    <property type="entry name" value="Zn-dependent exopeptidases"/>
    <property type="match status" value="1"/>
</dbReference>
<keyword evidence="7" id="KW-0482">Metalloprotease</keyword>
<evidence type="ECO:0000256" key="3">
    <source>
        <dbReference type="ARBA" id="ARBA00022670"/>
    </source>
</evidence>
<evidence type="ECO:0000256" key="8">
    <source>
        <dbReference type="ARBA" id="ARBA00023285"/>
    </source>
</evidence>
<gene>
    <name evidence="19" type="primary">pepD</name>
    <name evidence="19" type="ORF">IAA28_00690</name>
</gene>
<evidence type="ECO:0000256" key="15">
    <source>
        <dbReference type="ARBA" id="ARBA00076004"/>
    </source>
</evidence>
<evidence type="ECO:0000256" key="7">
    <source>
        <dbReference type="ARBA" id="ARBA00023049"/>
    </source>
</evidence>
<evidence type="ECO:0000256" key="14">
    <source>
        <dbReference type="ARBA" id="ARBA00075285"/>
    </source>
</evidence>
<comment type="catalytic activity">
    <reaction evidence="9">
        <text>Hydrolysis of dipeptides, preferentially hydrophobic dipeptides including prolyl amino acids.</text>
        <dbReference type="EC" id="3.4.13.18"/>
    </reaction>
</comment>
<dbReference type="GO" id="GO:0006508">
    <property type="term" value="P:proteolysis"/>
    <property type="evidence" value="ECO:0007669"/>
    <property type="project" value="UniProtKB-KW"/>
</dbReference>
<evidence type="ECO:0000256" key="17">
    <source>
        <dbReference type="ARBA" id="ARBA00078074"/>
    </source>
</evidence>
<comment type="cofactor">
    <cofactor evidence="1">
        <name>Co(2+)</name>
        <dbReference type="ChEBI" id="CHEBI:48828"/>
    </cofactor>
</comment>
<protein>
    <recommendedName>
        <fullName evidence="13">Cytosol non-specific dipeptidase</fullName>
        <ecNumber evidence="10">3.4.13.18</ecNumber>
    </recommendedName>
    <alternativeName>
        <fullName evidence="16">Aminoacyl-histidine dipeptidase</fullName>
    </alternativeName>
    <alternativeName>
        <fullName evidence="15">Beta-alanyl-histidine dipeptidase</fullName>
    </alternativeName>
    <alternativeName>
        <fullName evidence="14">Carnosinase</fullName>
    </alternativeName>
    <alternativeName>
        <fullName evidence="11">Peptidase D</fullName>
    </alternativeName>
    <alternativeName>
        <fullName evidence="17">Xaa-His dipeptidase</fullName>
    </alternativeName>
</protein>
<evidence type="ECO:0000313" key="19">
    <source>
        <dbReference type="EMBL" id="HIX51303.1"/>
    </source>
</evidence>
<dbReference type="Gene3D" id="3.40.630.10">
    <property type="entry name" value="Zn peptidases"/>
    <property type="match status" value="2"/>
</dbReference>
<reference evidence="19" key="2">
    <citation type="submission" date="2021-04" db="EMBL/GenBank/DDBJ databases">
        <authorList>
            <person name="Gilroy R."/>
        </authorList>
    </citation>
    <scope>NUCLEOTIDE SEQUENCE</scope>
    <source>
        <strain evidence="19">ChiGjej4B4-12881</strain>
    </source>
</reference>
<comment type="caution">
    <text evidence="19">The sequence shown here is derived from an EMBL/GenBank/DDBJ whole genome shotgun (WGS) entry which is preliminary data.</text>
</comment>
<evidence type="ECO:0000256" key="2">
    <source>
        <dbReference type="ARBA" id="ARBA00001947"/>
    </source>
</evidence>
<keyword evidence="6" id="KW-0862">Zinc</keyword>
<dbReference type="InterPro" id="IPR011650">
    <property type="entry name" value="Peptidase_M20_dimer"/>
</dbReference>
<dbReference type="PANTHER" id="PTHR43501:SF1">
    <property type="entry name" value="CYTOSOL NON-SPECIFIC DIPEPTIDASE"/>
    <property type="match status" value="1"/>
</dbReference>
<dbReference type="NCBIfam" id="TIGR01893">
    <property type="entry name" value="aa-his-dipept"/>
    <property type="match status" value="1"/>
</dbReference>
<evidence type="ECO:0000256" key="9">
    <source>
        <dbReference type="ARBA" id="ARBA00036421"/>
    </source>
</evidence>
<keyword evidence="3" id="KW-0645">Protease</keyword>
<evidence type="ECO:0000256" key="16">
    <source>
        <dbReference type="ARBA" id="ARBA00077688"/>
    </source>
</evidence>
<dbReference type="FunFam" id="3.40.630.10:FF:000015">
    <property type="entry name" value="Aminoacyl-histidine dipeptidase PepD"/>
    <property type="match status" value="1"/>
</dbReference>
<dbReference type="InterPro" id="IPR002933">
    <property type="entry name" value="Peptidase_M20"/>
</dbReference>
<comment type="similarity">
    <text evidence="12">Belongs to the peptidase M20C family.</text>
</comment>
<accession>A0A9D1W2G5</accession>
<name>A0A9D1W2G5_9FIRM</name>
<keyword evidence="4" id="KW-0479">Metal-binding</keyword>
<reference evidence="19" key="1">
    <citation type="journal article" date="2021" name="PeerJ">
        <title>Extensive microbial diversity within the chicken gut microbiome revealed by metagenomics and culture.</title>
        <authorList>
            <person name="Gilroy R."/>
            <person name="Ravi A."/>
            <person name="Getino M."/>
            <person name="Pursley I."/>
            <person name="Horton D.L."/>
            <person name="Alikhan N.F."/>
            <person name="Baker D."/>
            <person name="Gharbi K."/>
            <person name="Hall N."/>
            <person name="Watson M."/>
            <person name="Adriaenssens E.M."/>
            <person name="Foster-Nyarko E."/>
            <person name="Jarju S."/>
            <person name="Secka A."/>
            <person name="Antonio M."/>
            <person name="Oren A."/>
            <person name="Chaudhuri R.R."/>
            <person name="La Ragione R."/>
            <person name="Hildebrand F."/>
            <person name="Pallen M.J."/>
        </authorList>
    </citation>
    <scope>NUCLEOTIDE SEQUENCE</scope>
    <source>
        <strain evidence="19">ChiGjej4B4-12881</strain>
    </source>
</reference>
<dbReference type="PIRSF" id="PIRSF016599">
    <property type="entry name" value="Xaa-His_dipept"/>
    <property type="match status" value="1"/>
</dbReference>
<evidence type="ECO:0000256" key="6">
    <source>
        <dbReference type="ARBA" id="ARBA00022833"/>
    </source>
</evidence>
<dbReference type="GO" id="GO:0046872">
    <property type="term" value="F:metal ion binding"/>
    <property type="evidence" value="ECO:0007669"/>
    <property type="project" value="UniProtKB-KW"/>
</dbReference>
<dbReference type="EC" id="3.4.13.18" evidence="10"/>
<keyword evidence="8" id="KW-0170">Cobalt</keyword>
<keyword evidence="5 19" id="KW-0378">Hydrolase</keyword>
<dbReference type="GO" id="GO:0070573">
    <property type="term" value="F:metallodipeptidase activity"/>
    <property type="evidence" value="ECO:0007669"/>
    <property type="project" value="TreeGrafter"/>
</dbReference>
<evidence type="ECO:0000259" key="18">
    <source>
        <dbReference type="Pfam" id="PF07687"/>
    </source>
</evidence>
<dbReference type="AlphaFoldDB" id="A0A9D1W2G5"/>
<feature type="domain" description="Peptidase M20 dimerisation" evidence="18">
    <location>
        <begin position="208"/>
        <end position="292"/>
    </location>
</feature>
<evidence type="ECO:0000256" key="11">
    <source>
        <dbReference type="ARBA" id="ARBA00044252"/>
    </source>
</evidence>
<dbReference type="Pfam" id="PF07687">
    <property type="entry name" value="M20_dimer"/>
    <property type="match status" value="1"/>
</dbReference>
<dbReference type="Proteomes" id="UP000886780">
    <property type="component" value="Unassembled WGS sequence"/>
</dbReference>
<dbReference type="FunFam" id="3.40.630.10:FF:000018">
    <property type="entry name" value="Aminoacyl-histidine dipeptidase PepD"/>
    <property type="match status" value="1"/>
</dbReference>
<proteinExistence type="inferred from homology"/>
<dbReference type="Pfam" id="PF01546">
    <property type="entry name" value="Peptidase_M20"/>
    <property type="match status" value="1"/>
</dbReference>
<evidence type="ECO:0000256" key="4">
    <source>
        <dbReference type="ARBA" id="ARBA00022723"/>
    </source>
</evidence>
<dbReference type="InterPro" id="IPR001160">
    <property type="entry name" value="Peptidase_M20C"/>
</dbReference>
<evidence type="ECO:0000256" key="5">
    <source>
        <dbReference type="ARBA" id="ARBA00022801"/>
    </source>
</evidence>
<evidence type="ECO:0000256" key="1">
    <source>
        <dbReference type="ARBA" id="ARBA00001941"/>
    </source>
</evidence>
<dbReference type="PANTHER" id="PTHR43501">
    <property type="entry name" value="CYTOSOL NON-SPECIFIC DIPEPTIDASE"/>
    <property type="match status" value="1"/>
</dbReference>
<dbReference type="EMBL" id="DXEU01000014">
    <property type="protein sequence ID" value="HIX51303.1"/>
    <property type="molecule type" value="Genomic_DNA"/>
</dbReference>
<dbReference type="GO" id="GO:0005829">
    <property type="term" value="C:cytosol"/>
    <property type="evidence" value="ECO:0007669"/>
    <property type="project" value="TreeGrafter"/>
</dbReference>
<evidence type="ECO:0000313" key="20">
    <source>
        <dbReference type="Proteomes" id="UP000886780"/>
    </source>
</evidence>
<sequence>MDYVTKGYEPADALKYFEEISAIPRGSQNEAAVADYICEFAKAHGLEYYRDEVHNVIVKKPASKGCENVPPLMLQGHTDMVCVKLPEVEHDFTKDPLELEIKDGWLTAKGTTLGADDGMACAYMLAFLAKEDYVHPPLECVFTSMEEIGLIGSMKIDAGKLSAHRLINMDGGTGAENQSVVSCAGGQVYNFRRTPAWEKAEGEAVSFAIRGLLGGHSAGVMHTGRGNGLKLMARILAAVQAKMPVAVASFTGGAKMNAIVSAADAVIVVPLGKAEEAMETAKKIAEEIKGELAASDPGFTFSCAGAEAQKVMTAEDSKALITFLQLLPDGIRYMSQEIKDLVVCSSNVGILTMDGDTIDICDCIRSSEDGMKAAISAEMETLAGLLGFEVVRGICFGGWKYDANSKLRALCADIYEKMYGEKMEFEATHGGLECGEFKSKIPDLDIMVIAPWAKEAHTPEESLNLESFRRIYEYLLEVFKVLCEEA</sequence>